<evidence type="ECO:0000256" key="3">
    <source>
        <dbReference type="ARBA" id="ARBA00015991"/>
    </source>
</evidence>
<feature type="domain" description="Acylphosphatase-like" evidence="7">
    <location>
        <begin position="6"/>
        <end position="92"/>
    </location>
</feature>
<evidence type="ECO:0000256" key="5">
    <source>
        <dbReference type="PROSITE-ProRule" id="PRU00520"/>
    </source>
</evidence>
<dbReference type="PANTHER" id="PTHR47268">
    <property type="entry name" value="ACYLPHOSPHATASE"/>
    <property type="match status" value="1"/>
</dbReference>
<feature type="active site" evidence="5">
    <location>
        <position position="39"/>
    </location>
</feature>
<dbReference type="PANTHER" id="PTHR47268:SF4">
    <property type="entry name" value="ACYLPHOSPHATASE"/>
    <property type="match status" value="1"/>
</dbReference>
<dbReference type="PROSITE" id="PS00151">
    <property type="entry name" value="ACYLPHOSPHATASE_2"/>
    <property type="match status" value="1"/>
</dbReference>
<evidence type="ECO:0000313" key="9">
    <source>
        <dbReference type="Proteomes" id="UP001645039"/>
    </source>
</evidence>
<name>A0ABR9F133_9GAMM</name>
<dbReference type="SUPFAM" id="SSF56059">
    <property type="entry name" value="Glutathione synthetase ATP-binding domain-like"/>
    <property type="match status" value="1"/>
</dbReference>
<reference evidence="8 9" key="1">
    <citation type="submission" date="2020-07" db="EMBL/GenBank/DDBJ databases">
        <title>Halophilic bacteria isolated from french cheeses.</title>
        <authorList>
            <person name="Kothe C.I."/>
            <person name="Farah-Kraiem B."/>
            <person name="Renault P."/>
            <person name="Dridi B."/>
        </authorList>
    </citation>
    <scope>NUCLEOTIDE SEQUENCE [LARGE SCALE GENOMIC DNA]</scope>
    <source>
        <strain evidence="8 9">FME1</strain>
    </source>
</reference>
<dbReference type="PROSITE" id="PS51160">
    <property type="entry name" value="ACYLPHOSPHATASE_3"/>
    <property type="match status" value="1"/>
</dbReference>
<dbReference type="EMBL" id="RRZD01000002">
    <property type="protein sequence ID" value="MBE0398960.1"/>
    <property type="molecule type" value="Genomic_DNA"/>
</dbReference>
<comment type="similarity">
    <text evidence="1 6">Belongs to the acylphosphatase family.</text>
</comment>
<evidence type="ECO:0000256" key="2">
    <source>
        <dbReference type="ARBA" id="ARBA00012150"/>
    </source>
</evidence>
<dbReference type="Pfam" id="PF00708">
    <property type="entry name" value="Acylphosphatase"/>
    <property type="match status" value="1"/>
</dbReference>
<dbReference type="PROSITE" id="PS00150">
    <property type="entry name" value="ACYLPHOSPHATASE_1"/>
    <property type="match status" value="1"/>
</dbReference>
<evidence type="ECO:0000313" key="8">
    <source>
        <dbReference type="EMBL" id="MBE0398960.1"/>
    </source>
</evidence>
<evidence type="ECO:0000256" key="6">
    <source>
        <dbReference type="RuleBase" id="RU004168"/>
    </source>
</evidence>
<dbReference type="Gene3D" id="3.30.70.100">
    <property type="match status" value="1"/>
</dbReference>
<dbReference type="Proteomes" id="UP001645039">
    <property type="component" value="Unassembled WGS sequence"/>
</dbReference>
<dbReference type="InterPro" id="IPR017968">
    <property type="entry name" value="Acylphosphatase_CS"/>
</dbReference>
<comment type="catalytic activity">
    <reaction evidence="4 5">
        <text>an acyl phosphate + H2O = a carboxylate + phosphate + H(+)</text>
        <dbReference type="Rhea" id="RHEA:14965"/>
        <dbReference type="ChEBI" id="CHEBI:15377"/>
        <dbReference type="ChEBI" id="CHEBI:15378"/>
        <dbReference type="ChEBI" id="CHEBI:29067"/>
        <dbReference type="ChEBI" id="CHEBI:43474"/>
        <dbReference type="ChEBI" id="CHEBI:59918"/>
        <dbReference type="EC" id="3.6.1.7"/>
    </reaction>
</comment>
<dbReference type="SUPFAM" id="SSF54975">
    <property type="entry name" value="Acylphosphatase/BLUF domain-like"/>
    <property type="match status" value="1"/>
</dbReference>
<evidence type="ECO:0000259" key="7">
    <source>
        <dbReference type="PROSITE" id="PS51160"/>
    </source>
</evidence>
<dbReference type="InterPro" id="IPR036046">
    <property type="entry name" value="Acylphosphatase-like_dom_sf"/>
</dbReference>
<gene>
    <name evidence="8" type="ORF">EI168_02405</name>
</gene>
<proteinExistence type="inferred from homology"/>
<dbReference type="EC" id="3.6.1.7" evidence="2 5"/>
<dbReference type="InterPro" id="IPR029465">
    <property type="entry name" value="ATPgrasp_TupA"/>
</dbReference>
<accession>A0ABR9F133</accession>
<keyword evidence="5" id="KW-0378">Hydrolase</keyword>
<sequence>MYNMMTKKIFVSGKVQGVGFRKYLKSEASKLNVSGWVRNLDDGRVEVLVSGNEESLASFYIAIMKETSGFKVDSFEKHKSNIKVADGFKIRKTRAVGEVGEIKKSLFLKYIDELFESPRAAGLRLDLPKVVSDIIEEKSQQFYKYRITRENLDKERGYNRKQLNTLVSLAHPRQISHIMLRHIERRKLSVKRALSFHTIMMQESEERRIGSPVLGWQLDEKTKAYNFADSIGLRRPDCNNQTYTFDEIEKPTKPMVLKPVKSTGARGVAFFYSDNDIVLLRDKKKFSSWEDFCGYTKKYVLKNDENFQGIRDKWMLEELILESKENKTPGRDLKFYTFYGKVVFVLEIVRGEKVRHCFWSRDGERLADTGKYIGDDWVGEGIALSQIESVEEVSLKIPVPFMRIDMLKSEGEMVLGEFTPRPGQWDEFTEDYDRWLGEEHTKARSRILQDLIQGKKFTEFAELMEGNK</sequence>
<dbReference type="RefSeq" id="WP_192535873.1">
    <property type="nucleotide sequence ID" value="NZ_RRZD01000002.1"/>
</dbReference>
<dbReference type="InterPro" id="IPR020456">
    <property type="entry name" value="Acylphosphatase"/>
</dbReference>
<keyword evidence="9" id="KW-1185">Reference proteome</keyword>
<protein>
    <recommendedName>
        <fullName evidence="3 5">acylphosphatase</fullName>
        <ecNumber evidence="2 5">3.6.1.7</ecNumber>
    </recommendedName>
</protein>
<feature type="active site" evidence="5">
    <location>
        <position position="21"/>
    </location>
</feature>
<evidence type="ECO:0000256" key="1">
    <source>
        <dbReference type="ARBA" id="ARBA00005614"/>
    </source>
</evidence>
<evidence type="ECO:0000256" key="4">
    <source>
        <dbReference type="ARBA" id="ARBA00047645"/>
    </source>
</evidence>
<organism evidence="8 9">
    <name type="scientific">Halomonas casei</name>
    <dbReference type="NCBI Taxonomy" id="2742613"/>
    <lineage>
        <taxon>Bacteria</taxon>
        <taxon>Pseudomonadati</taxon>
        <taxon>Pseudomonadota</taxon>
        <taxon>Gammaproteobacteria</taxon>
        <taxon>Oceanospirillales</taxon>
        <taxon>Halomonadaceae</taxon>
        <taxon>Halomonas</taxon>
    </lineage>
</organism>
<dbReference type="Pfam" id="PF14305">
    <property type="entry name" value="ATPgrasp_TupA"/>
    <property type="match status" value="1"/>
</dbReference>
<comment type="caution">
    <text evidence="8">The sequence shown here is derived from an EMBL/GenBank/DDBJ whole genome shotgun (WGS) entry which is preliminary data.</text>
</comment>
<dbReference type="InterPro" id="IPR001792">
    <property type="entry name" value="Acylphosphatase-like_dom"/>
</dbReference>